<proteinExistence type="predicted"/>
<keyword evidence="2" id="KW-1185">Reference proteome</keyword>
<evidence type="ECO:0008006" key="3">
    <source>
        <dbReference type="Google" id="ProtNLM"/>
    </source>
</evidence>
<reference evidence="1 2" key="1">
    <citation type="submission" date="2022-05" db="EMBL/GenBank/DDBJ databases">
        <title>Flavobacterium sp., isolated from activated sludge.</title>
        <authorList>
            <person name="Ran Q."/>
        </authorList>
    </citation>
    <scope>NUCLEOTIDE SEQUENCE [LARGE SCALE GENOMIC DNA]</scope>
    <source>
        <strain evidence="1 2">HXWNR70</strain>
    </source>
</reference>
<protein>
    <recommendedName>
        <fullName evidence="3">DUF4286 family protein</fullName>
    </recommendedName>
</protein>
<dbReference type="Proteomes" id="UP001317191">
    <property type="component" value="Unassembled WGS sequence"/>
</dbReference>
<dbReference type="RefSeq" id="WP_250593204.1">
    <property type="nucleotide sequence ID" value="NZ_JAMLJM010000009.1"/>
</dbReference>
<dbReference type="Gene3D" id="3.30.70.120">
    <property type="match status" value="1"/>
</dbReference>
<dbReference type="EMBL" id="JAMLJM010000009">
    <property type="protein sequence ID" value="MCL9809807.1"/>
    <property type="molecule type" value="Genomic_DNA"/>
</dbReference>
<name>A0ABT0TQP0_9FLAO</name>
<comment type="caution">
    <text evidence="1">The sequence shown here is derived from an EMBL/GenBank/DDBJ whole genome shotgun (WGS) entry which is preliminary data.</text>
</comment>
<sequence>MKLLVITAVAAFENDIKKMLKQAQVKGYSYQNVKGYIDISEKETEDNWFGSEMNENESVVFYAFLDQQHVNTFFDLAAVFNEQQESLSKIHIASFEVEKHN</sequence>
<evidence type="ECO:0000313" key="2">
    <source>
        <dbReference type="Proteomes" id="UP001317191"/>
    </source>
</evidence>
<dbReference type="InterPro" id="IPR015867">
    <property type="entry name" value="N-reg_PII/ATP_PRibTrfase_C"/>
</dbReference>
<gene>
    <name evidence="1" type="ORF">NAT50_10600</name>
</gene>
<organism evidence="1 2">
    <name type="scientific">Flavobacterium luminosum</name>
    <dbReference type="NCBI Taxonomy" id="2949086"/>
    <lineage>
        <taxon>Bacteria</taxon>
        <taxon>Pseudomonadati</taxon>
        <taxon>Bacteroidota</taxon>
        <taxon>Flavobacteriia</taxon>
        <taxon>Flavobacteriales</taxon>
        <taxon>Flavobacteriaceae</taxon>
        <taxon>Flavobacterium</taxon>
    </lineage>
</organism>
<evidence type="ECO:0000313" key="1">
    <source>
        <dbReference type="EMBL" id="MCL9809807.1"/>
    </source>
</evidence>
<accession>A0ABT0TQP0</accession>